<proteinExistence type="predicted"/>
<organism evidence="1 2">
    <name type="scientific">Pleurodeles waltl</name>
    <name type="common">Iberian ribbed newt</name>
    <dbReference type="NCBI Taxonomy" id="8319"/>
    <lineage>
        <taxon>Eukaryota</taxon>
        <taxon>Metazoa</taxon>
        <taxon>Chordata</taxon>
        <taxon>Craniata</taxon>
        <taxon>Vertebrata</taxon>
        <taxon>Euteleostomi</taxon>
        <taxon>Amphibia</taxon>
        <taxon>Batrachia</taxon>
        <taxon>Caudata</taxon>
        <taxon>Salamandroidea</taxon>
        <taxon>Salamandridae</taxon>
        <taxon>Pleurodelinae</taxon>
        <taxon>Pleurodeles</taxon>
    </lineage>
</organism>
<accession>A0AAV7TLR6</accession>
<reference evidence="1" key="1">
    <citation type="journal article" date="2022" name="bioRxiv">
        <title>Sequencing and chromosome-scale assembly of the giantPleurodeles waltlgenome.</title>
        <authorList>
            <person name="Brown T."/>
            <person name="Elewa A."/>
            <person name="Iarovenko S."/>
            <person name="Subramanian E."/>
            <person name="Araus A.J."/>
            <person name="Petzold A."/>
            <person name="Susuki M."/>
            <person name="Suzuki K.-i.T."/>
            <person name="Hayashi T."/>
            <person name="Toyoda A."/>
            <person name="Oliveira C."/>
            <person name="Osipova E."/>
            <person name="Leigh N.D."/>
            <person name="Simon A."/>
            <person name="Yun M.H."/>
        </authorList>
    </citation>
    <scope>NUCLEOTIDE SEQUENCE</scope>
    <source>
        <strain evidence="1">20211129_DDA</strain>
        <tissue evidence="1">Liver</tissue>
    </source>
</reference>
<evidence type="ECO:0000313" key="2">
    <source>
        <dbReference type="Proteomes" id="UP001066276"/>
    </source>
</evidence>
<name>A0AAV7TLR6_PLEWA</name>
<gene>
    <name evidence="1" type="ORF">NDU88_001991</name>
</gene>
<dbReference type="EMBL" id="JANPWB010000006">
    <property type="protein sequence ID" value="KAJ1176723.1"/>
    <property type="molecule type" value="Genomic_DNA"/>
</dbReference>
<comment type="caution">
    <text evidence="1">The sequence shown here is derived from an EMBL/GenBank/DDBJ whole genome shotgun (WGS) entry which is preliminary data.</text>
</comment>
<dbReference type="Proteomes" id="UP001066276">
    <property type="component" value="Chromosome 3_2"/>
</dbReference>
<keyword evidence="2" id="KW-1185">Reference proteome</keyword>
<evidence type="ECO:0000313" key="1">
    <source>
        <dbReference type="EMBL" id="KAJ1176723.1"/>
    </source>
</evidence>
<dbReference type="AlphaFoldDB" id="A0AAV7TLR6"/>
<protein>
    <submittedName>
        <fullName evidence="1">Uncharacterized protein</fullName>
    </submittedName>
</protein>
<sequence>MAHRPRWTAVKARSHRAEPSALGLPGMMRILSNGIWRVARECRVKPASPDPSVSFVRCSNIALHSSLSGMSK</sequence>